<dbReference type="Gene3D" id="1.25.40.10">
    <property type="entry name" value="Tetratricopeptide repeat domain"/>
    <property type="match status" value="1"/>
</dbReference>
<dbReference type="PANTHER" id="PTHR45613:SF9">
    <property type="entry name" value="MITOCHONDRIAL GROUP I INTRON SPLICING FACTOR CCM1"/>
    <property type="match status" value="1"/>
</dbReference>
<proteinExistence type="predicted"/>
<gene>
    <name evidence="2" type="ORF">EVG20_g2235</name>
</gene>
<name>A0A4Y9Z7D4_9AGAM</name>
<dbReference type="AlphaFoldDB" id="A0A4Y9Z7D4"/>
<evidence type="ECO:0008006" key="4">
    <source>
        <dbReference type="Google" id="ProtNLM"/>
    </source>
</evidence>
<dbReference type="PANTHER" id="PTHR45613">
    <property type="entry name" value="PENTATRICOPEPTIDE REPEAT-CONTAINING PROTEIN"/>
    <property type="match status" value="1"/>
</dbReference>
<evidence type="ECO:0000256" key="1">
    <source>
        <dbReference type="PROSITE-ProRule" id="PRU00708"/>
    </source>
</evidence>
<sequence>MQSIPPLFGRANRNISCLRSLATAAAAPGGESRSSKIILERTVRLMQKNSEYPGWNAISMIKSYHKESSALELLPLLKKCGIPLAEYRTWGHVLYSANLDSATAYFDAKVLKADEDNDMVYTSSSLTADDRPPTWLIIYLLYRKIRSQTHAHQACSMVIAHLPYTPPEMRPSLLILAACVLGSHRVWQPLERVVSIFIGLPLYEEAWHFNLFLQCMSRIAVSKQSGHYLGRLTMNLLDAMRTRQLTLTSSTYLALLTNRFITIELTDALRVRMASEGFTPTRTHLEAYVKIFASRGAIHSASSYDKAIRKLIPPQHPQDDVSKDTPPIDEASHSLDLVAYLQNLLERPVVHSRTDGNMASEQRQKLVKPRSVLRNLRGVTTTARWTNLLARLARSNALSSRDLYDAFQFVRENRPPRAAESFEAVTPMTYSIFITGLLRRGDFELARQAWDEYESSDLPLDRRSVGVGMDVLTKTGSPDKALALLEKEFKMSKLDANLIRTRLSVIEEESQRLDISILNAFMTSLCHVERPDIVFYLWDKMELLWGARPDGTTLSILLNASRLASQLFASFTGAFHELGLSNPFRSAHKRSPALAEPQSDTPVSQKAARRAALTGLSRLLESDVKVNEMWGTTVAWRRARDLFRYILFSHFPQLSTIESPARALRESADDIATSPFHEMKRLFRRPTVVTPPDILLKKGLHPVVVYPEVVFTDRAFCSYIILLGSRRLASEIPLALAWMRELEILPRKKTLAFALVYWGEVSMDAPLFEQWGSASGEYAKLVLWMRDWVGMDGVPTPDDLRQALRRIDKLRRGVREEDLEELEEESQRS</sequence>
<dbReference type="PROSITE" id="PS51375">
    <property type="entry name" value="PPR"/>
    <property type="match status" value="1"/>
</dbReference>
<dbReference type="NCBIfam" id="TIGR00756">
    <property type="entry name" value="PPR"/>
    <property type="match status" value="1"/>
</dbReference>
<keyword evidence="3" id="KW-1185">Reference proteome</keyword>
<dbReference type="STRING" id="205917.A0A4Y9Z7D4"/>
<organism evidence="2 3">
    <name type="scientific">Dentipellis fragilis</name>
    <dbReference type="NCBI Taxonomy" id="205917"/>
    <lineage>
        <taxon>Eukaryota</taxon>
        <taxon>Fungi</taxon>
        <taxon>Dikarya</taxon>
        <taxon>Basidiomycota</taxon>
        <taxon>Agaricomycotina</taxon>
        <taxon>Agaricomycetes</taxon>
        <taxon>Russulales</taxon>
        <taxon>Hericiaceae</taxon>
        <taxon>Dentipellis</taxon>
    </lineage>
</organism>
<protein>
    <recommendedName>
        <fullName evidence="4">Pentacotripeptide-repeat region of PRORP domain-containing protein</fullName>
    </recommendedName>
</protein>
<dbReference type="InterPro" id="IPR011990">
    <property type="entry name" value="TPR-like_helical_dom_sf"/>
</dbReference>
<reference evidence="2 3" key="1">
    <citation type="submission" date="2019-02" db="EMBL/GenBank/DDBJ databases">
        <title>Genome sequencing of the rare red list fungi Dentipellis fragilis.</title>
        <authorList>
            <person name="Buettner E."/>
            <person name="Kellner H."/>
        </authorList>
    </citation>
    <scope>NUCLEOTIDE SEQUENCE [LARGE SCALE GENOMIC DNA]</scope>
    <source>
        <strain evidence="2 3">DSM 105465</strain>
    </source>
</reference>
<accession>A0A4Y9Z7D4</accession>
<evidence type="ECO:0000313" key="3">
    <source>
        <dbReference type="Proteomes" id="UP000298327"/>
    </source>
</evidence>
<dbReference type="Proteomes" id="UP000298327">
    <property type="component" value="Unassembled WGS sequence"/>
</dbReference>
<evidence type="ECO:0000313" key="2">
    <source>
        <dbReference type="EMBL" id="TFY70776.1"/>
    </source>
</evidence>
<feature type="repeat" description="PPR" evidence="1">
    <location>
        <begin position="426"/>
        <end position="460"/>
    </location>
</feature>
<dbReference type="OrthoDB" id="185373at2759"/>
<dbReference type="EMBL" id="SEOQ01000083">
    <property type="protein sequence ID" value="TFY70776.1"/>
    <property type="molecule type" value="Genomic_DNA"/>
</dbReference>
<dbReference type="InterPro" id="IPR002885">
    <property type="entry name" value="PPR_rpt"/>
</dbReference>
<comment type="caution">
    <text evidence="2">The sequence shown here is derived from an EMBL/GenBank/DDBJ whole genome shotgun (WGS) entry which is preliminary data.</text>
</comment>